<dbReference type="AlphaFoldDB" id="A0A8J2VPS6"/>
<organism evidence="1 2">
    <name type="scientific">Pullulanibacillus camelliae</name>
    <dbReference type="NCBI Taxonomy" id="1707096"/>
    <lineage>
        <taxon>Bacteria</taxon>
        <taxon>Bacillati</taxon>
        <taxon>Bacillota</taxon>
        <taxon>Bacilli</taxon>
        <taxon>Bacillales</taxon>
        <taxon>Sporolactobacillaceae</taxon>
        <taxon>Pullulanibacillus</taxon>
    </lineage>
</organism>
<reference evidence="1" key="2">
    <citation type="submission" date="2020-09" db="EMBL/GenBank/DDBJ databases">
        <authorList>
            <person name="Sun Q."/>
            <person name="Zhou Y."/>
        </authorList>
    </citation>
    <scope>NUCLEOTIDE SEQUENCE</scope>
    <source>
        <strain evidence="1">CGMCC 1.15371</strain>
    </source>
</reference>
<evidence type="ECO:0000313" key="1">
    <source>
        <dbReference type="EMBL" id="GGE38379.1"/>
    </source>
</evidence>
<evidence type="ECO:0008006" key="3">
    <source>
        <dbReference type="Google" id="ProtNLM"/>
    </source>
</evidence>
<comment type="caution">
    <text evidence="1">The sequence shown here is derived from an EMBL/GenBank/DDBJ whole genome shotgun (WGS) entry which is preliminary data.</text>
</comment>
<evidence type="ECO:0000313" key="2">
    <source>
        <dbReference type="Proteomes" id="UP000628775"/>
    </source>
</evidence>
<keyword evidence="2" id="KW-1185">Reference proteome</keyword>
<reference evidence="1" key="1">
    <citation type="journal article" date="2014" name="Int. J. Syst. Evol. Microbiol.">
        <title>Complete genome sequence of Corynebacterium casei LMG S-19264T (=DSM 44701T), isolated from a smear-ripened cheese.</title>
        <authorList>
            <consortium name="US DOE Joint Genome Institute (JGI-PGF)"/>
            <person name="Walter F."/>
            <person name="Albersmeier A."/>
            <person name="Kalinowski J."/>
            <person name="Ruckert C."/>
        </authorList>
    </citation>
    <scope>NUCLEOTIDE SEQUENCE</scope>
    <source>
        <strain evidence="1">CGMCC 1.15371</strain>
    </source>
</reference>
<gene>
    <name evidence="1" type="ORF">GCM10011391_16480</name>
</gene>
<name>A0A8J2VPS6_9BACL</name>
<sequence length="67" mass="7744">MAPLPQITLDFNRRIKLSNDRGSLSSDTGEFLFREFDEKIGFSQTLIQHLKLNSVFYVIRLKSNAIL</sequence>
<dbReference type="EMBL" id="BMIR01000006">
    <property type="protein sequence ID" value="GGE38379.1"/>
    <property type="molecule type" value="Genomic_DNA"/>
</dbReference>
<protein>
    <recommendedName>
        <fullName evidence="3">Transposase DDE domain-containing protein</fullName>
    </recommendedName>
</protein>
<proteinExistence type="predicted"/>
<accession>A0A8J2VPS6</accession>
<dbReference type="Proteomes" id="UP000628775">
    <property type="component" value="Unassembled WGS sequence"/>
</dbReference>